<dbReference type="PANTHER" id="PTHR21058:SF0">
    <property type="entry name" value="6,7-DIMETHYL-8-RIBITYLLUMAZINE SYNTHASE"/>
    <property type="match status" value="1"/>
</dbReference>
<evidence type="ECO:0000256" key="5">
    <source>
        <dbReference type="ARBA" id="ARBA00022679"/>
    </source>
</evidence>
<dbReference type="InterPro" id="IPR036467">
    <property type="entry name" value="LS/RS_sf"/>
</dbReference>
<dbReference type="GO" id="GO:0009349">
    <property type="term" value="C:riboflavin synthase complex"/>
    <property type="evidence" value="ECO:0007669"/>
    <property type="project" value="InterPro"/>
</dbReference>
<name>A0A1J5RA97_9ZZZZ</name>
<protein>
    <recommendedName>
        <fullName evidence="3">6,7-dimethyl-8-ribityllumazine synthase</fullName>
        <ecNumber evidence="3">2.5.1.78</ecNumber>
    </recommendedName>
</protein>
<dbReference type="EMBL" id="MLJW01000470">
    <property type="protein sequence ID" value="OIQ86595.1"/>
    <property type="molecule type" value="Genomic_DNA"/>
</dbReference>
<dbReference type="GO" id="GO:0000906">
    <property type="term" value="F:6,7-dimethyl-8-ribityllumazine synthase activity"/>
    <property type="evidence" value="ECO:0007669"/>
    <property type="project" value="UniProtKB-EC"/>
</dbReference>
<dbReference type="InterPro" id="IPR002180">
    <property type="entry name" value="LS/RS"/>
</dbReference>
<proteinExistence type="inferred from homology"/>
<dbReference type="EC" id="2.5.1.78" evidence="3"/>
<dbReference type="Pfam" id="PF00885">
    <property type="entry name" value="DMRL_synthase"/>
    <property type="match status" value="1"/>
</dbReference>
<dbReference type="AlphaFoldDB" id="A0A1J5RA97"/>
<dbReference type="UniPathway" id="UPA00275">
    <property type="reaction ID" value="UER00404"/>
</dbReference>
<evidence type="ECO:0000256" key="1">
    <source>
        <dbReference type="ARBA" id="ARBA00004917"/>
    </source>
</evidence>
<dbReference type="InterPro" id="IPR034964">
    <property type="entry name" value="LS"/>
</dbReference>
<comment type="pathway">
    <text evidence="1">Cofactor biosynthesis; riboflavin biosynthesis; riboflavin from 2-hydroxy-3-oxobutyl phosphate and 5-amino-6-(D-ribitylamino)uracil: step 1/2.</text>
</comment>
<evidence type="ECO:0000256" key="6">
    <source>
        <dbReference type="ARBA" id="ARBA00048785"/>
    </source>
</evidence>
<dbReference type="Gene3D" id="3.40.50.960">
    <property type="entry name" value="Lumazine/riboflavin synthase"/>
    <property type="match status" value="1"/>
</dbReference>
<dbReference type="PANTHER" id="PTHR21058">
    <property type="entry name" value="6,7-DIMETHYL-8-RIBITYLLUMAZINE SYNTHASE DMRL SYNTHASE LUMAZINE SYNTHASE"/>
    <property type="match status" value="1"/>
</dbReference>
<dbReference type="NCBIfam" id="TIGR00114">
    <property type="entry name" value="lumazine-synth"/>
    <property type="match status" value="1"/>
</dbReference>
<dbReference type="CDD" id="cd09209">
    <property type="entry name" value="Lumazine_synthase-I"/>
    <property type="match status" value="1"/>
</dbReference>
<sequence length="155" mass="16368">MQQAQHRDNTSMLNGADLRIAIVQARFNVHLTDRMAEACLAELRTLGVQSDAVHHITVPGALEVPQALSALAESGSFDALIALGCVIRGDTYHFELVCNTSAAGVQQVALDFGLPVANGIITVDTEEQAISRTDKGAECARVAVEMANLLAEIGA</sequence>
<evidence type="ECO:0000256" key="3">
    <source>
        <dbReference type="ARBA" id="ARBA00012664"/>
    </source>
</evidence>
<evidence type="ECO:0000256" key="2">
    <source>
        <dbReference type="ARBA" id="ARBA00007424"/>
    </source>
</evidence>
<organism evidence="7">
    <name type="scientific">mine drainage metagenome</name>
    <dbReference type="NCBI Taxonomy" id="410659"/>
    <lineage>
        <taxon>unclassified sequences</taxon>
        <taxon>metagenomes</taxon>
        <taxon>ecological metagenomes</taxon>
    </lineage>
</organism>
<keyword evidence="5 7" id="KW-0808">Transferase</keyword>
<accession>A0A1J5RA97</accession>
<dbReference type="GO" id="GO:0009231">
    <property type="term" value="P:riboflavin biosynthetic process"/>
    <property type="evidence" value="ECO:0007669"/>
    <property type="project" value="UniProtKB-UniPathway"/>
</dbReference>
<gene>
    <name evidence="7" type="primary">ribH_11</name>
    <name evidence="7" type="ORF">GALL_315570</name>
</gene>
<reference evidence="7" key="1">
    <citation type="submission" date="2016-10" db="EMBL/GenBank/DDBJ databases">
        <title>Sequence of Gallionella enrichment culture.</title>
        <authorList>
            <person name="Poehlein A."/>
            <person name="Muehling M."/>
            <person name="Daniel R."/>
        </authorList>
    </citation>
    <scope>NUCLEOTIDE SEQUENCE</scope>
</reference>
<comment type="catalytic activity">
    <reaction evidence="6">
        <text>(2S)-2-hydroxy-3-oxobutyl phosphate + 5-amino-6-(D-ribitylamino)uracil = 6,7-dimethyl-8-(1-D-ribityl)lumazine + phosphate + 2 H2O + H(+)</text>
        <dbReference type="Rhea" id="RHEA:26152"/>
        <dbReference type="ChEBI" id="CHEBI:15377"/>
        <dbReference type="ChEBI" id="CHEBI:15378"/>
        <dbReference type="ChEBI" id="CHEBI:15934"/>
        <dbReference type="ChEBI" id="CHEBI:43474"/>
        <dbReference type="ChEBI" id="CHEBI:58201"/>
        <dbReference type="ChEBI" id="CHEBI:58830"/>
        <dbReference type="EC" id="2.5.1.78"/>
    </reaction>
</comment>
<evidence type="ECO:0000313" key="7">
    <source>
        <dbReference type="EMBL" id="OIQ86595.1"/>
    </source>
</evidence>
<comment type="similarity">
    <text evidence="2">Belongs to the DMRL synthase family.</text>
</comment>
<comment type="caution">
    <text evidence="7">The sequence shown here is derived from an EMBL/GenBank/DDBJ whole genome shotgun (WGS) entry which is preliminary data.</text>
</comment>
<dbReference type="HAMAP" id="MF_00178">
    <property type="entry name" value="Lumazine_synth"/>
    <property type="match status" value="1"/>
</dbReference>
<keyword evidence="4" id="KW-0686">Riboflavin biosynthesis</keyword>
<dbReference type="GO" id="GO:0005829">
    <property type="term" value="C:cytosol"/>
    <property type="evidence" value="ECO:0007669"/>
    <property type="project" value="TreeGrafter"/>
</dbReference>
<dbReference type="SUPFAM" id="SSF52121">
    <property type="entry name" value="Lumazine synthase"/>
    <property type="match status" value="1"/>
</dbReference>
<evidence type="ECO:0000256" key="4">
    <source>
        <dbReference type="ARBA" id="ARBA00022619"/>
    </source>
</evidence>